<dbReference type="STRING" id="1287681.M7SYX1"/>
<evidence type="ECO:0000313" key="5">
    <source>
        <dbReference type="Proteomes" id="UP000012174"/>
    </source>
</evidence>
<evidence type="ECO:0000256" key="1">
    <source>
        <dbReference type="SAM" id="MobiDB-lite"/>
    </source>
</evidence>
<evidence type="ECO:0000256" key="2">
    <source>
        <dbReference type="SAM" id="Phobius"/>
    </source>
</evidence>
<feature type="transmembrane region" description="Helical" evidence="2">
    <location>
        <begin position="124"/>
        <end position="146"/>
    </location>
</feature>
<dbReference type="Pfam" id="PF20163">
    <property type="entry name" value="DUF6536"/>
    <property type="match status" value="1"/>
</dbReference>
<dbReference type="HOGENOM" id="CLU_412787_0_0_1"/>
<name>M7SYX1_EUTLA</name>
<feature type="transmembrane region" description="Helical" evidence="2">
    <location>
        <begin position="275"/>
        <end position="300"/>
    </location>
</feature>
<dbReference type="InterPro" id="IPR046623">
    <property type="entry name" value="DUF6536"/>
</dbReference>
<reference evidence="5" key="1">
    <citation type="journal article" date="2013" name="Genome Announc.">
        <title>Draft genome sequence of the grapevine dieback fungus Eutypa lata UCR-EL1.</title>
        <authorList>
            <person name="Blanco-Ulate B."/>
            <person name="Rolshausen P.E."/>
            <person name="Cantu D."/>
        </authorList>
    </citation>
    <scope>NUCLEOTIDE SEQUENCE [LARGE SCALE GENOMIC DNA]</scope>
    <source>
        <strain evidence="5">UCR-EL1</strain>
    </source>
</reference>
<dbReference type="PANTHER" id="PTHR35395:SF1">
    <property type="entry name" value="DUF6536 DOMAIN-CONTAINING PROTEIN"/>
    <property type="match status" value="1"/>
</dbReference>
<organism evidence="4 5">
    <name type="scientific">Eutypa lata (strain UCR-EL1)</name>
    <name type="common">Grapevine dieback disease fungus</name>
    <name type="synonym">Eutypa armeniacae</name>
    <dbReference type="NCBI Taxonomy" id="1287681"/>
    <lineage>
        <taxon>Eukaryota</taxon>
        <taxon>Fungi</taxon>
        <taxon>Dikarya</taxon>
        <taxon>Ascomycota</taxon>
        <taxon>Pezizomycotina</taxon>
        <taxon>Sordariomycetes</taxon>
        <taxon>Xylariomycetidae</taxon>
        <taxon>Xylariales</taxon>
        <taxon>Diatrypaceae</taxon>
        <taxon>Eutypa</taxon>
    </lineage>
</organism>
<dbReference type="KEGG" id="ela:UCREL1_1129"/>
<accession>M7SYX1</accession>
<evidence type="ECO:0000259" key="3">
    <source>
        <dbReference type="Pfam" id="PF20163"/>
    </source>
</evidence>
<dbReference type="AlphaFoldDB" id="M7SYX1"/>
<feature type="region of interest" description="Disordered" evidence="1">
    <location>
        <begin position="1"/>
        <end position="115"/>
    </location>
</feature>
<gene>
    <name evidence="4" type="ORF">UCREL1_1129</name>
</gene>
<proteinExistence type="predicted"/>
<feature type="compositionally biased region" description="Low complexity" evidence="1">
    <location>
        <begin position="87"/>
        <end position="97"/>
    </location>
</feature>
<feature type="domain" description="DUF6536" evidence="3">
    <location>
        <begin position="124"/>
        <end position="253"/>
    </location>
</feature>
<feature type="transmembrane region" description="Helical" evidence="2">
    <location>
        <begin position="385"/>
        <end position="407"/>
    </location>
</feature>
<dbReference type="OrthoDB" id="5429634at2759"/>
<keyword evidence="2" id="KW-0812">Transmembrane</keyword>
<sequence>MAPTTVDCNGHADEEPSPKNVYSEDSVLADCDTSSPPSVEPSPDEGSFHEVPQDSVEPELAVNRNDLEATQEELPISPQPTITPDNASVVISEAAEASSREPPVTNPGEHPKHSWFPQSRRDRVILACILVIGLIFALNLSTFIFLTAKNGASQNLGDLYTRDCPRMETADILVHLFINITSSAALAVSNFCAQLMAAPTRAEVAAAHARGDWLDIAVPSFRNLRGRRIAVARRLVWFGLAFSSMPLHLLEAVVTVDYCLSTGVESGQNGCAIRYSLVLLGIVTAMLAAKLVLVCFVWAIHRRSQKAVASGRWEQQPLVTVGDAISSFVNYEDQYTKNLLFLERQDCSRKTLTSLAISSQTQLGLRVVRLHVHKRWFQAAGRLQWGLVFGFILIIMALLAFGISVSLDALAQNGQPTDISSLAKMGLGQTQDYSIAMTKAWSDMGSNAFYGTTFFANGPQFLMSCAWYMGNALLTSMAVSHHWGKFIVKPQKLRVSDPRDGQKGSYTLSLPYRYSVSLLVCSSLTHWLLSQSGFVVQTRGFSYTGGAVDDGFERVPSLDASVSGYSAIGNVLALISLGVLIFGLLFLGSLRLPRLRGPRRKASDDIIRMPLASSCSFAISAACQGNSLSMEVPLKLPIRWIRSESGQWNFVTSERLNVVGRKTAS</sequence>
<dbReference type="EMBL" id="KB705573">
    <property type="protein sequence ID" value="EMR71824.1"/>
    <property type="molecule type" value="Genomic_DNA"/>
</dbReference>
<feature type="transmembrane region" description="Helical" evidence="2">
    <location>
        <begin position="567"/>
        <end position="590"/>
    </location>
</feature>
<dbReference type="eggNOG" id="ENOG502RYAY">
    <property type="taxonomic scope" value="Eukaryota"/>
</dbReference>
<keyword evidence="2" id="KW-0472">Membrane</keyword>
<keyword evidence="5" id="KW-1185">Reference proteome</keyword>
<evidence type="ECO:0000313" key="4">
    <source>
        <dbReference type="EMBL" id="EMR71824.1"/>
    </source>
</evidence>
<feature type="transmembrane region" description="Helical" evidence="2">
    <location>
        <begin position="172"/>
        <end position="193"/>
    </location>
</feature>
<dbReference type="PANTHER" id="PTHR35395">
    <property type="entry name" value="DUF6536 DOMAIN-CONTAINING PROTEIN"/>
    <property type="match status" value="1"/>
</dbReference>
<dbReference type="Proteomes" id="UP000012174">
    <property type="component" value="Unassembled WGS sequence"/>
</dbReference>
<feature type="transmembrane region" description="Helical" evidence="2">
    <location>
        <begin position="235"/>
        <end position="255"/>
    </location>
</feature>
<protein>
    <recommendedName>
        <fullName evidence="3">DUF6536 domain-containing protein</fullName>
    </recommendedName>
</protein>
<keyword evidence="2" id="KW-1133">Transmembrane helix</keyword>